<reference evidence="1 2" key="1">
    <citation type="submission" date="2021-03" db="EMBL/GenBank/DDBJ databases">
        <authorList>
            <person name="Shang D.-D."/>
            <person name="Du Z.-J."/>
            <person name="Chen G.-J."/>
        </authorList>
    </citation>
    <scope>NUCLEOTIDE SEQUENCE [LARGE SCALE GENOMIC DNA]</scope>
    <source>
        <strain evidence="1 2">F1192</strain>
    </source>
</reference>
<dbReference type="EMBL" id="JAGBKM010000017">
    <property type="protein sequence ID" value="MBO1531476.1"/>
    <property type="molecule type" value="Genomic_DNA"/>
</dbReference>
<dbReference type="RefSeq" id="WP_207991847.1">
    <property type="nucleotide sequence ID" value="NZ_JAGBKM010000017.1"/>
</dbReference>
<evidence type="ECO:0000313" key="1">
    <source>
        <dbReference type="EMBL" id="MBO1531476.1"/>
    </source>
</evidence>
<organism evidence="1 2">
    <name type="scientific">Psychrobacter coccoides</name>
    <dbReference type="NCBI Taxonomy" id="2818440"/>
    <lineage>
        <taxon>Bacteria</taxon>
        <taxon>Pseudomonadati</taxon>
        <taxon>Pseudomonadota</taxon>
        <taxon>Gammaproteobacteria</taxon>
        <taxon>Moraxellales</taxon>
        <taxon>Moraxellaceae</taxon>
        <taxon>Psychrobacter</taxon>
    </lineage>
</organism>
<comment type="caution">
    <text evidence="1">The sequence shown here is derived from an EMBL/GenBank/DDBJ whole genome shotgun (WGS) entry which is preliminary data.</text>
</comment>
<proteinExistence type="predicted"/>
<name>A0ABS3NPZ2_9GAMM</name>
<evidence type="ECO:0008006" key="3">
    <source>
        <dbReference type="Google" id="ProtNLM"/>
    </source>
</evidence>
<accession>A0ABS3NPZ2</accession>
<evidence type="ECO:0000313" key="2">
    <source>
        <dbReference type="Proteomes" id="UP000664554"/>
    </source>
</evidence>
<dbReference type="Proteomes" id="UP000664554">
    <property type="component" value="Unassembled WGS sequence"/>
</dbReference>
<gene>
    <name evidence="1" type="ORF">J3492_09670</name>
</gene>
<protein>
    <recommendedName>
        <fullName evidence="3">DUF1788 domain-containing protein</fullName>
    </recommendedName>
</protein>
<sequence>MSYTGNYQARFASLDDALRNSDQIVRKANGGNSILFSYLPEKEQECISGARQHYGDQSEFKAEFIDISKLLVTFIDKDGWEDFSAYYNDMKPSHIVFKSDDPEEDLFDLIIKAIKTASANGKIPFLIRSGCLYGTGIENVNIMEHRDIMSLQHPLVIFYPSAISEDNIHFLNFKPASKYRCTLVM</sequence>
<keyword evidence="2" id="KW-1185">Reference proteome</keyword>